<evidence type="ECO:0000313" key="2">
    <source>
        <dbReference type="EMBL" id="KIL44658.1"/>
    </source>
</evidence>
<protein>
    <submittedName>
        <fullName evidence="2">Uncharacterized protein</fullName>
    </submittedName>
</protein>
<keyword evidence="3" id="KW-1185">Reference proteome</keyword>
<name>A0A0C2VKZ4_9BACL</name>
<dbReference type="Proteomes" id="UP000031950">
    <property type="component" value="Unassembled WGS sequence"/>
</dbReference>
<comment type="caution">
    <text evidence="2">The sequence shown here is derived from an EMBL/GenBank/DDBJ whole genome shotgun (WGS) entry which is preliminary data.</text>
</comment>
<proteinExistence type="predicted"/>
<sequence length="40" mass="4293">MAGSALHTATDHNDTLHQVASDDTYGTQTVKDRTVLPPAR</sequence>
<feature type="region of interest" description="Disordered" evidence="1">
    <location>
        <begin position="1"/>
        <end position="40"/>
    </location>
</feature>
<evidence type="ECO:0000256" key="1">
    <source>
        <dbReference type="SAM" id="MobiDB-lite"/>
    </source>
</evidence>
<accession>A0A0C2VKZ4</accession>
<organism evidence="2 3">
    <name type="scientific">Jeotgalibacillus alimentarius</name>
    <dbReference type="NCBI Taxonomy" id="135826"/>
    <lineage>
        <taxon>Bacteria</taxon>
        <taxon>Bacillati</taxon>
        <taxon>Bacillota</taxon>
        <taxon>Bacilli</taxon>
        <taxon>Bacillales</taxon>
        <taxon>Caryophanaceae</taxon>
        <taxon>Jeotgalibacillus</taxon>
    </lineage>
</organism>
<dbReference type="AlphaFoldDB" id="A0A0C2VKZ4"/>
<dbReference type="EMBL" id="JXRQ01000027">
    <property type="protein sequence ID" value="KIL44658.1"/>
    <property type="molecule type" value="Genomic_DNA"/>
</dbReference>
<evidence type="ECO:0000313" key="3">
    <source>
        <dbReference type="Proteomes" id="UP000031950"/>
    </source>
</evidence>
<reference evidence="2 3" key="1">
    <citation type="submission" date="2015-01" db="EMBL/GenBank/DDBJ databases">
        <title>Genome sequence of Jeotgalibacillus alimentarius.</title>
        <authorList>
            <person name="Goh K.M."/>
            <person name="Chan K.-G."/>
            <person name="Yaakop A.S."/>
            <person name="Ee R."/>
            <person name="Gan H.M."/>
            <person name="Chan C.S."/>
        </authorList>
    </citation>
    <scope>NUCLEOTIDE SEQUENCE [LARGE SCALE GENOMIC DNA]</scope>
    <source>
        <strain evidence="2 3">YKJ-13</strain>
    </source>
</reference>
<gene>
    <name evidence="2" type="ORF">KP77_28790</name>
</gene>